<proteinExistence type="predicted"/>
<protein>
    <submittedName>
        <fullName evidence="1">Uncharacterized protein</fullName>
    </submittedName>
</protein>
<evidence type="ECO:0000313" key="1">
    <source>
        <dbReference type="EMBL" id="CAF4376462.1"/>
    </source>
</evidence>
<dbReference type="Proteomes" id="UP000663836">
    <property type="component" value="Unassembled WGS sequence"/>
</dbReference>
<name>A0A820MME0_9BILA</name>
<reference evidence="1" key="1">
    <citation type="submission" date="2021-02" db="EMBL/GenBank/DDBJ databases">
        <authorList>
            <person name="Nowell W R."/>
        </authorList>
    </citation>
    <scope>NUCLEOTIDE SEQUENCE</scope>
</reference>
<accession>A0A820MME0</accession>
<comment type="caution">
    <text evidence="1">The sequence shown here is derived from an EMBL/GenBank/DDBJ whole genome shotgun (WGS) entry which is preliminary data.</text>
</comment>
<dbReference type="EMBL" id="CAJOBD010058982">
    <property type="protein sequence ID" value="CAF4376462.1"/>
    <property type="molecule type" value="Genomic_DNA"/>
</dbReference>
<gene>
    <name evidence="1" type="ORF">JBS370_LOCUS42701</name>
</gene>
<organism evidence="1 2">
    <name type="scientific">Rotaria sordida</name>
    <dbReference type="NCBI Taxonomy" id="392033"/>
    <lineage>
        <taxon>Eukaryota</taxon>
        <taxon>Metazoa</taxon>
        <taxon>Spiralia</taxon>
        <taxon>Gnathifera</taxon>
        <taxon>Rotifera</taxon>
        <taxon>Eurotatoria</taxon>
        <taxon>Bdelloidea</taxon>
        <taxon>Philodinida</taxon>
        <taxon>Philodinidae</taxon>
        <taxon>Rotaria</taxon>
    </lineage>
</organism>
<feature type="non-terminal residue" evidence="1">
    <location>
        <position position="22"/>
    </location>
</feature>
<sequence length="22" mass="2391">MKTAIREQIMALARQISSTGQG</sequence>
<dbReference type="AlphaFoldDB" id="A0A820MME0"/>
<evidence type="ECO:0000313" key="2">
    <source>
        <dbReference type="Proteomes" id="UP000663836"/>
    </source>
</evidence>